<feature type="binding site" evidence="2">
    <location>
        <position position="8"/>
    </location>
    <ligand>
        <name>Fe cation</name>
        <dbReference type="ChEBI" id="CHEBI:24875"/>
        <label>1</label>
    </ligand>
</feature>
<dbReference type="GO" id="GO:0004113">
    <property type="term" value="F:2',3'-cyclic-nucleotide 3'-phosphodiesterase activity"/>
    <property type="evidence" value="ECO:0007669"/>
    <property type="project" value="TreeGrafter"/>
</dbReference>
<dbReference type="RefSeq" id="WP_038103121.1">
    <property type="nucleotide sequence ID" value="NZ_JFDP01000064.1"/>
</dbReference>
<dbReference type="eggNOG" id="COG1692">
    <property type="taxonomic scope" value="Bacteria"/>
</dbReference>
<reference evidence="3 4" key="1">
    <citation type="submission" date="2014-02" db="EMBL/GenBank/DDBJ databases">
        <title>Genome sequence of Ureaplasma diversum strain 246.</title>
        <authorList>
            <person name="Sirand-Pugnet P."/>
            <person name="Breton M."/>
            <person name="Dordet-Frisoni E."/>
            <person name="Baranowski E."/>
            <person name="Barre A."/>
            <person name="Couture C."/>
            <person name="Dupuy V."/>
            <person name="Gaurivaud P."/>
            <person name="Jacob D."/>
            <person name="Lemaitre C."/>
            <person name="Manso-Silvan L."/>
            <person name="Nikolski M."/>
            <person name="Nouvel L.-X."/>
            <person name="Poumarat F."/>
            <person name="Tardy F."/>
            <person name="Thebault P."/>
            <person name="Theil S."/>
            <person name="Citti C."/>
            <person name="Thiaucourt F."/>
            <person name="Blanchard A."/>
        </authorList>
    </citation>
    <scope>NUCLEOTIDE SEQUENCE [LARGE SCALE GENOMIC DNA]</scope>
    <source>
        <strain evidence="3 4">NCTC 246</strain>
    </source>
</reference>
<evidence type="ECO:0000256" key="2">
    <source>
        <dbReference type="PIRSR" id="PIRSR004789-51"/>
    </source>
</evidence>
<feature type="binding site" evidence="2">
    <location>
        <position position="154"/>
    </location>
    <ligand>
        <name>Fe cation</name>
        <dbReference type="ChEBI" id="CHEBI:24875"/>
        <label>2</label>
    </ligand>
</feature>
<evidence type="ECO:0000313" key="3">
    <source>
        <dbReference type="EMBL" id="KEZ22690.1"/>
    </source>
</evidence>
<proteinExistence type="predicted"/>
<dbReference type="InterPro" id="IPR029052">
    <property type="entry name" value="Metallo-depent_PP-like"/>
</dbReference>
<dbReference type="OrthoDB" id="9801109at2"/>
<feature type="binding site" evidence="2">
    <location>
        <position position="67"/>
    </location>
    <ligand>
        <name>Fe cation</name>
        <dbReference type="ChEBI" id="CHEBI:24875"/>
        <label>2</label>
    </ligand>
</feature>
<dbReference type="InterPro" id="IPR005235">
    <property type="entry name" value="YmdB-like"/>
</dbReference>
<dbReference type="PANTHER" id="PTHR36303:SF1">
    <property type="entry name" value="2',3'-CYCLIC-NUCLEOTIDE 2'-PHOSPHODIESTERASE"/>
    <property type="match status" value="1"/>
</dbReference>
<gene>
    <name evidence="3" type="ORF">UDIV_5280</name>
</gene>
<dbReference type="GO" id="GO:0046872">
    <property type="term" value="F:metal ion binding"/>
    <property type="evidence" value="ECO:0007669"/>
    <property type="project" value="UniProtKB-KW"/>
</dbReference>
<dbReference type="Proteomes" id="UP000028537">
    <property type="component" value="Unassembled WGS sequence"/>
</dbReference>
<dbReference type="NCBIfam" id="TIGR00282">
    <property type="entry name" value="TIGR00282 family metallophosphoesterase"/>
    <property type="match status" value="1"/>
</dbReference>
<accession>A0A084EXJ8</accession>
<dbReference type="EMBL" id="JFDP01000064">
    <property type="protein sequence ID" value="KEZ22690.1"/>
    <property type="molecule type" value="Genomic_DNA"/>
</dbReference>
<evidence type="ECO:0008006" key="5">
    <source>
        <dbReference type="Google" id="ProtNLM"/>
    </source>
</evidence>
<feature type="binding site" evidence="2">
    <location>
        <position position="179"/>
    </location>
    <ligand>
        <name>Fe cation</name>
        <dbReference type="ChEBI" id="CHEBI:24875"/>
        <label>2</label>
    </ligand>
</feature>
<sequence>MKILVIGDIFSRQGRRAVFNELPKLKKQEQIDFVIANAENATHGRGLSKKHYEEIINAGVDCITMGNHTWDNPEIFEIFETCDRIIRPYNIDLKSDFSKKGKGSIVFVINKIAIRITNLLGSSINMNGLQTNPFEALDEIIKHNDALIHIVDFHAETTAEKNALFLDFSSKVNLIYGTHTHIPTNDARIFNNTAYQTDLGMCGALNSVIGAQPQNIIARFRDSTKAFKMIPSEESYVFCSSLVEFDDTSGKPINIKPIVIYEN</sequence>
<feature type="binding site" evidence="2">
    <location>
        <position position="181"/>
    </location>
    <ligand>
        <name>Fe cation</name>
        <dbReference type="ChEBI" id="CHEBI:24875"/>
        <label>1</label>
    </ligand>
</feature>
<dbReference type="Pfam" id="PF13277">
    <property type="entry name" value="YmdB"/>
    <property type="match status" value="1"/>
</dbReference>
<dbReference type="SUPFAM" id="SSF56300">
    <property type="entry name" value="Metallo-dependent phosphatases"/>
    <property type="match status" value="1"/>
</dbReference>
<name>A0A084EXJ8_9BACT</name>
<feature type="binding site" evidence="2">
    <location>
        <position position="40"/>
    </location>
    <ligand>
        <name>Fe cation</name>
        <dbReference type="ChEBI" id="CHEBI:24875"/>
        <label>1</label>
    </ligand>
</feature>
<evidence type="ECO:0000256" key="1">
    <source>
        <dbReference type="PIRSR" id="PIRSR004789-50"/>
    </source>
</evidence>
<keyword evidence="2" id="KW-0479">Metal-binding</keyword>
<keyword evidence="4" id="KW-1185">Reference proteome</keyword>
<dbReference type="PANTHER" id="PTHR36303">
    <property type="entry name" value="2',3'-CYCLIC-NUCLEOTIDE 2'-PHOSPHODIESTERASE"/>
    <property type="match status" value="1"/>
</dbReference>
<feature type="active site" description="Proton donor" evidence="1">
    <location>
        <position position="68"/>
    </location>
</feature>
<protein>
    <recommendedName>
        <fullName evidence="5">Metallophosphoesterase</fullName>
    </recommendedName>
</protein>
<evidence type="ECO:0000313" key="4">
    <source>
        <dbReference type="Proteomes" id="UP000028537"/>
    </source>
</evidence>
<dbReference type="AlphaFoldDB" id="A0A084EXJ8"/>
<feature type="binding site" evidence="2">
    <location>
        <position position="39"/>
    </location>
    <ligand>
        <name>Fe cation</name>
        <dbReference type="ChEBI" id="CHEBI:24875"/>
        <label>2</label>
    </ligand>
</feature>
<dbReference type="Gene3D" id="3.60.21.10">
    <property type="match status" value="1"/>
</dbReference>
<dbReference type="PIRSF" id="PIRSF004789">
    <property type="entry name" value="DR1281"/>
    <property type="match status" value="1"/>
</dbReference>
<organism evidence="3 4">
    <name type="scientific">Ureaplasma diversum NCTC 246</name>
    <dbReference type="NCBI Taxonomy" id="1188241"/>
    <lineage>
        <taxon>Bacteria</taxon>
        <taxon>Bacillati</taxon>
        <taxon>Mycoplasmatota</taxon>
        <taxon>Mycoplasmoidales</taxon>
        <taxon>Mycoplasmoidaceae</taxon>
        <taxon>Ureaplasma</taxon>
    </lineage>
</organism>
<comment type="caution">
    <text evidence="3">The sequence shown here is derived from an EMBL/GenBank/DDBJ whole genome shotgun (WGS) entry which is preliminary data.</text>
</comment>
<feature type="binding site" evidence="2">
    <location>
        <position position="39"/>
    </location>
    <ligand>
        <name>Fe cation</name>
        <dbReference type="ChEBI" id="CHEBI:24875"/>
        <label>1</label>
    </ligand>
</feature>